<feature type="transmembrane region" description="Helical" evidence="6">
    <location>
        <begin position="13"/>
        <end position="34"/>
    </location>
</feature>
<evidence type="ECO:0000313" key="8">
    <source>
        <dbReference type="EMBL" id="ODV75268.1"/>
    </source>
</evidence>
<dbReference type="GeneID" id="30986605"/>
<feature type="domain" description="Reticulon" evidence="7">
    <location>
        <begin position="1"/>
        <end position="184"/>
    </location>
</feature>
<protein>
    <recommendedName>
        <fullName evidence="6">Reticulon-like protein</fullName>
    </recommendedName>
</protein>
<dbReference type="RefSeq" id="XP_020072307.1">
    <property type="nucleotide sequence ID" value="XM_020212209.1"/>
</dbReference>
<evidence type="ECO:0000256" key="5">
    <source>
        <dbReference type="ARBA" id="ARBA00023136"/>
    </source>
</evidence>
<comment type="subcellular location">
    <subcellularLocation>
        <location evidence="1 6">Endoplasmic reticulum membrane</location>
        <topology evidence="1 6">Multi-pass membrane protein</topology>
    </subcellularLocation>
</comment>
<feature type="non-terminal residue" evidence="8">
    <location>
        <position position="1"/>
    </location>
</feature>
<evidence type="ECO:0000256" key="6">
    <source>
        <dbReference type="RuleBase" id="RU363132"/>
    </source>
</evidence>
<evidence type="ECO:0000256" key="2">
    <source>
        <dbReference type="ARBA" id="ARBA00022692"/>
    </source>
</evidence>
<keyword evidence="2 6" id="KW-0812">Transmembrane</keyword>
<feature type="transmembrane region" description="Helical" evidence="6">
    <location>
        <begin position="121"/>
        <end position="142"/>
    </location>
</feature>
<keyword evidence="4 6" id="KW-1133">Transmembrane helix</keyword>
<organism evidence="8 9">
    <name type="scientific">Cyberlindnera jadinii (strain ATCC 18201 / CBS 1600 / BCRC 20928 / JCM 3617 / NBRC 0987 / NRRL Y-1542)</name>
    <name type="common">Torula yeast</name>
    <name type="synonym">Candida utilis</name>
    <dbReference type="NCBI Taxonomy" id="983966"/>
    <lineage>
        <taxon>Eukaryota</taxon>
        <taxon>Fungi</taxon>
        <taxon>Dikarya</taxon>
        <taxon>Ascomycota</taxon>
        <taxon>Saccharomycotina</taxon>
        <taxon>Saccharomycetes</taxon>
        <taxon>Phaffomycetales</taxon>
        <taxon>Phaffomycetaceae</taxon>
        <taxon>Cyberlindnera</taxon>
    </lineage>
</organism>
<gene>
    <name evidence="8" type="ORF">CYBJADRAFT_116552</name>
</gene>
<accession>A0A1E4S714</accession>
<evidence type="ECO:0000256" key="1">
    <source>
        <dbReference type="ARBA" id="ARBA00004477"/>
    </source>
</evidence>
<keyword evidence="5 6" id="KW-0472">Membrane</keyword>
<dbReference type="EMBL" id="KV453926">
    <property type="protein sequence ID" value="ODV75268.1"/>
    <property type="molecule type" value="Genomic_DNA"/>
</dbReference>
<dbReference type="Proteomes" id="UP000094389">
    <property type="component" value="Unassembled WGS sequence"/>
</dbReference>
<name>A0A1E4S714_CYBJN</name>
<dbReference type="PROSITE" id="PS50845">
    <property type="entry name" value="RETICULON"/>
    <property type="match status" value="1"/>
</dbReference>
<dbReference type="AlphaFoldDB" id="A0A1E4S714"/>
<proteinExistence type="predicted"/>
<dbReference type="GO" id="GO:0005789">
    <property type="term" value="C:endoplasmic reticulum membrane"/>
    <property type="evidence" value="ECO:0007669"/>
    <property type="project" value="UniProtKB-SubCell"/>
</dbReference>
<feature type="non-terminal residue" evidence="8">
    <location>
        <position position="235"/>
    </location>
</feature>
<dbReference type="STRING" id="983966.A0A1E4S714"/>
<reference evidence="8 9" key="1">
    <citation type="journal article" date="2016" name="Proc. Natl. Acad. Sci. U.S.A.">
        <title>Comparative genomics of biotechnologically important yeasts.</title>
        <authorList>
            <person name="Riley R."/>
            <person name="Haridas S."/>
            <person name="Wolfe K.H."/>
            <person name="Lopes M.R."/>
            <person name="Hittinger C.T."/>
            <person name="Goeker M."/>
            <person name="Salamov A.A."/>
            <person name="Wisecaver J.H."/>
            <person name="Long T.M."/>
            <person name="Calvey C.H."/>
            <person name="Aerts A.L."/>
            <person name="Barry K.W."/>
            <person name="Choi C."/>
            <person name="Clum A."/>
            <person name="Coughlan A.Y."/>
            <person name="Deshpande S."/>
            <person name="Douglass A.P."/>
            <person name="Hanson S.J."/>
            <person name="Klenk H.-P."/>
            <person name="LaButti K.M."/>
            <person name="Lapidus A."/>
            <person name="Lindquist E.A."/>
            <person name="Lipzen A.M."/>
            <person name="Meier-Kolthoff J.P."/>
            <person name="Ohm R.A."/>
            <person name="Otillar R.P."/>
            <person name="Pangilinan J.L."/>
            <person name="Peng Y."/>
            <person name="Rokas A."/>
            <person name="Rosa C.A."/>
            <person name="Scheuner C."/>
            <person name="Sibirny A.A."/>
            <person name="Slot J.C."/>
            <person name="Stielow J.B."/>
            <person name="Sun H."/>
            <person name="Kurtzman C.P."/>
            <person name="Blackwell M."/>
            <person name="Grigoriev I.V."/>
            <person name="Jeffries T.W."/>
        </authorList>
    </citation>
    <scope>NUCLEOTIDE SEQUENCE [LARGE SCALE GENOMIC DNA]</scope>
    <source>
        <strain evidence="9">ATCC 18201 / CBS 1600 / BCRC 20928 / JCM 3617 / NBRC 0987 / NRRL Y-1542</strain>
    </source>
</reference>
<sequence length="235" mass="25221">ILTWKDPVKTGKVFGTIIAALIVLKSVNLLNLFFRIGAFTLVTSAVAEYAGKFVTGSGLVTRFRPAYTTVVSTKGQKALECLANRLPALEESVQKLIYSADIEKTLKAGALFYILFKITSWLSLNTLIFTATILGFSLPAIYEKNQVQINAAVKEFSALVGEKASEYSKVAQEKAAPYIKQADEKLGPVSKFIKEKYQVRTAGSTVGSTSSKAAAVPVETTPVASTTSGAQVVPE</sequence>
<evidence type="ECO:0000313" key="9">
    <source>
        <dbReference type="Proteomes" id="UP000094389"/>
    </source>
</evidence>
<dbReference type="Pfam" id="PF02453">
    <property type="entry name" value="Reticulon"/>
    <property type="match status" value="1"/>
</dbReference>
<keyword evidence="3 6" id="KW-0256">Endoplasmic reticulum</keyword>
<dbReference type="InterPro" id="IPR003388">
    <property type="entry name" value="Reticulon"/>
</dbReference>
<evidence type="ECO:0000256" key="4">
    <source>
        <dbReference type="ARBA" id="ARBA00022989"/>
    </source>
</evidence>
<evidence type="ECO:0000259" key="7">
    <source>
        <dbReference type="PROSITE" id="PS50845"/>
    </source>
</evidence>
<dbReference type="OMA" id="TGLMKQY"/>
<evidence type="ECO:0000256" key="3">
    <source>
        <dbReference type="ARBA" id="ARBA00022824"/>
    </source>
</evidence>
<dbReference type="OrthoDB" id="567788at2759"/>
<keyword evidence="9" id="KW-1185">Reference proteome</keyword>